<reference evidence="2 3" key="1">
    <citation type="submission" date="2018-06" db="EMBL/GenBank/DDBJ databases">
        <title>Genomic Encyclopedia of Archaeal and Bacterial Type Strains, Phase II (KMG-II): from individual species to whole genera.</title>
        <authorList>
            <person name="Goeker M."/>
        </authorList>
    </citation>
    <scope>NUCLEOTIDE SEQUENCE [LARGE SCALE GENOMIC DNA]</scope>
    <source>
        <strain evidence="2 3">DSM 15361</strain>
    </source>
</reference>
<dbReference type="Proteomes" id="UP000249542">
    <property type="component" value="Unassembled WGS sequence"/>
</dbReference>
<feature type="chain" id="PRO_5015995584" evidence="1">
    <location>
        <begin position="19"/>
        <end position="115"/>
    </location>
</feature>
<dbReference type="Gene3D" id="2.20.110.10">
    <property type="entry name" value="Histone H3 K4-specific methyltransferase SET7/9 N-terminal domain"/>
    <property type="match status" value="1"/>
</dbReference>
<evidence type="ECO:0000313" key="3">
    <source>
        <dbReference type="Proteomes" id="UP000249542"/>
    </source>
</evidence>
<accession>A0A2W7IT06</accession>
<evidence type="ECO:0000313" key="2">
    <source>
        <dbReference type="EMBL" id="PZW41803.1"/>
    </source>
</evidence>
<feature type="signal peptide" evidence="1">
    <location>
        <begin position="1"/>
        <end position="18"/>
    </location>
</feature>
<keyword evidence="3" id="KW-1185">Reference proteome</keyword>
<dbReference type="Pfam" id="PF07661">
    <property type="entry name" value="MORN_2"/>
    <property type="match status" value="2"/>
</dbReference>
<gene>
    <name evidence="2" type="ORF">LX95_01487</name>
</gene>
<protein>
    <submittedName>
        <fullName evidence="2">MORN repeat protein</fullName>
    </submittedName>
</protein>
<dbReference type="InterPro" id="IPR011652">
    <property type="entry name" value="MORN_2"/>
</dbReference>
<dbReference type="RefSeq" id="WP_111540797.1">
    <property type="nucleotide sequence ID" value="NZ_QKYV01000003.1"/>
</dbReference>
<proteinExistence type="predicted"/>
<evidence type="ECO:0000256" key="1">
    <source>
        <dbReference type="SAM" id="SignalP"/>
    </source>
</evidence>
<comment type="caution">
    <text evidence="2">The sequence shown here is derived from an EMBL/GenBank/DDBJ whole genome shotgun (WGS) entry which is preliminary data.</text>
</comment>
<dbReference type="SUPFAM" id="SSF82185">
    <property type="entry name" value="Histone H3 K4-specific methyltransferase SET7/9 N-terminal domain"/>
    <property type="match status" value="1"/>
</dbReference>
<sequence length="115" mass="12926">MKKMIVAVALLFGATVIAQDVKPEFEKNGDAVKGTFFYEDGTVKQVGTYKDGKLHGEWTMYTEDGEKQAIAQYQNGEKVGKWFFWNGDQLTEVDYSDSKVTAVTKWQNTNAVVSK</sequence>
<dbReference type="AlphaFoldDB" id="A0A2W7IT06"/>
<organism evidence="2 3">
    <name type="scientific">Mesonia algae</name>
    <dbReference type="NCBI Taxonomy" id="213248"/>
    <lineage>
        <taxon>Bacteria</taxon>
        <taxon>Pseudomonadati</taxon>
        <taxon>Bacteroidota</taxon>
        <taxon>Flavobacteriia</taxon>
        <taxon>Flavobacteriales</taxon>
        <taxon>Flavobacteriaceae</taxon>
        <taxon>Mesonia</taxon>
    </lineage>
</organism>
<dbReference type="EMBL" id="QKYV01000003">
    <property type="protein sequence ID" value="PZW41803.1"/>
    <property type="molecule type" value="Genomic_DNA"/>
</dbReference>
<keyword evidence="1" id="KW-0732">Signal</keyword>
<name>A0A2W7IT06_9FLAO</name>